<feature type="compositionally biased region" description="Basic and acidic residues" evidence="1">
    <location>
        <begin position="321"/>
        <end position="334"/>
    </location>
</feature>
<dbReference type="InterPro" id="IPR029045">
    <property type="entry name" value="ClpP/crotonase-like_dom_sf"/>
</dbReference>
<feature type="region of interest" description="Disordered" evidence="1">
    <location>
        <begin position="299"/>
        <end position="341"/>
    </location>
</feature>
<protein>
    <recommendedName>
        <fullName evidence="3">CPAF-like PDZ domain-containing protein</fullName>
    </recommendedName>
</protein>
<gene>
    <name evidence="4" type="ORF">Q9L58_009247</name>
</gene>
<evidence type="ECO:0000313" key="5">
    <source>
        <dbReference type="Proteomes" id="UP001447188"/>
    </source>
</evidence>
<dbReference type="InterPro" id="IPR052766">
    <property type="entry name" value="S41A_metabolite_peptidase"/>
</dbReference>
<feature type="chain" id="PRO_5047522892" description="CPAF-like PDZ domain-containing protein" evidence="2">
    <location>
        <begin position="25"/>
        <end position="717"/>
    </location>
</feature>
<organism evidence="4 5">
    <name type="scientific">Discina gigas</name>
    <dbReference type="NCBI Taxonomy" id="1032678"/>
    <lineage>
        <taxon>Eukaryota</taxon>
        <taxon>Fungi</taxon>
        <taxon>Dikarya</taxon>
        <taxon>Ascomycota</taxon>
        <taxon>Pezizomycotina</taxon>
        <taxon>Pezizomycetes</taxon>
        <taxon>Pezizales</taxon>
        <taxon>Discinaceae</taxon>
        <taxon>Discina</taxon>
    </lineage>
</organism>
<dbReference type="SUPFAM" id="SSF52096">
    <property type="entry name" value="ClpP/crotonase"/>
    <property type="match status" value="1"/>
</dbReference>
<dbReference type="Pfam" id="PF23658">
    <property type="entry name" value="PDZ_CPAF_rel"/>
    <property type="match status" value="1"/>
</dbReference>
<comment type="caution">
    <text evidence="4">The sequence shown here is derived from an EMBL/GenBank/DDBJ whole genome shotgun (WGS) entry which is preliminary data.</text>
</comment>
<dbReference type="Proteomes" id="UP001447188">
    <property type="component" value="Unassembled WGS sequence"/>
</dbReference>
<dbReference type="PANTHER" id="PTHR37049">
    <property type="entry name" value="PEPTIDASE S41 FAMILY PROTEIN"/>
    <property type="match status" value="1"/>
</dbReference>
<sequence>MKTLRSGLGAVLVVFSSLISISLQSLDSPSNDGCGKASQELAQAHAAGVLYIHAQTAYECLTDIPFQRDDAETTLQQLRLYLQFYSAQAYFAKPPTPELELTPVNLNKTLDDIENNIKSGKYKNEYSFEKDLFDLFGSYRDGHVSYYPLCYVAFVYQHNYPIISIAATPNSMPDIYVVEVHEAGFVPGDKIVQINGQPAVDYLTQMANSHPELTWVDPDARFNQLLAPPSFGGRYSPGIFAARYATEDLILTWENGTTTKVEWYASLDESVSPDSFHSTDTFYKKVCVRPKQETLHVLDNSDPQAISWIGDGSPNTGGNNDHQHPTRKRSEPKTARGLPQQHHILKRSAGPPSTVHQTLSPALLTSAHGEISLHILDDETGVLVINSFAPSDETPSTADDDVDAIFINKFVSLATEAISDLRQKGITKIIIDLSGNGGGFVTLGENLAMQLFPNVNHFFGTNMRWSPALATMLTKGEGLNATYWDLGHYRKMDGSDFSSYEEFLGPVHKDDDYFTVIAVPDIVESNAEDGGDLPGSYSGPQPFDTDNIVLVSSGMCASTCAIFAEAMLERGVHSVTFGGRHREGPMQTVGGVKGSQVLSFDEIASWADSLLDVSKYNFIPGVLTVATKSATINLRNSWRKEDQDMPIEFIYSPSEHKLAYTADMFRNQTAMWQAAKDVTWGGAGDLCGGKCHSGAGKLSWSSIGELIWLKLHGHSEL</sequence>
<evidence type="ECO:0000256" key="2">
    <source>
        <dbReference type="SAM" id="SignalP"/>
    </source>
</evidence>
<keyword evidence="5" id="KW-1185">Reference proteome</keyword>
<evidence type="ECO:0000256" key="1">
    <source>
        <dbReference type="SAM" id="MobiDB-lite"/>
    </source>
</evidence>
<feature type="signal peptide" evidence="2">
    <location>
        <begin position="1"/>
        <end position="24"/>
    </location>
</feature>
<dbReference type="InterPro" id="IPR056186">
    <property type="entry name" value="PDZ_CPAF-rel"/>
</dbReference>
<proteinExistence type="predicted"/>
<evidence type="ECO:0000313" key="4">
    <source>
        <dbReference type="EMBL" id="KAL0631894.1"/>
    </source>
</evidence>
<dbReference type="Gene3D" id="3.90.226.10">
    <property type="entry name" value="2-enoyl-CoA Hydratase, Chain A, domain 1"/>
    <property type="match status" value="1"/>
</dbReference>
<evidence type="ECO:0000259" key="3">
    <source>
        <dbReference type="Pfam" id="PF23658"/>
    </source>
</evidence>
<keyword evidence="2" id="KW-0732">Signal</keyword>
<reference evidence="4 5" key="1">
    <citation type="submission" date="2024-02" db="EMBL/GenBank/DDBJ databases">
        <title>Discinaceae phylogenomics.</title>
        <authorList>
            <person name="Dirks A.C."/>
            <person name="James T.Y."/>
        </authorList>
    </citation>
    <scope>NUCLEOTIDE SEQUENCE [LARGE SCALE GENOMIC DNA]</scope>
    <source>
        <strain evidence="4 5">ACD0624</strain>
    </source>
</reference>
<feature type="domain" description="CPAF-like PDZ" evidence="3">
    <location>
        <begin position="157"/>
        <end position="270"/>
    </location>
</feature>
<dbReference type="EMBL" id="JBBBZM010000202">
    <property type="protein sequence ID" value="KAL0631894.1"/>
    <property type="molecule type" value="Genomic_DNA"/>
</dbReference>
<accession>A0ABR3G7I0</accession>
<name>A0ABR3G7I0_9PEZI</name>
<dbReference type="PANTHER" id="PTHR37049:SF4">
    <property type="entry name" value="RHODANESE DOMAIN-CONTAINING PROTEIN"/>
    <property type="match status" value="1"/>
</dbReference>